<organism evidence="2">
    <name type="scientific">Rhizopus microsporus var. microsporus</name>
    <dbReference type="NCBI Taxonomy" id="86635"/>
    <lineage>
        <taxon>Eukaryota</taxon>
        <taxon>Fungi</taxon>
        <taxon>Fungi incertae sedis</taxon>
        <taxon>Mucoromycota</taxon>
        <taxon>Mucoromycotina</taxon>
        <taxon>Mucoromycetes</taxon>
        <taxon>Mucorales</taxon>
        <taxon>Mucorineae</taxon>
        <taxon>Rhizopodaceae</taxon>
        <taxon>Rhizopus</taxon>
    </lineage>
</organism>
<dbReference type="AlphaFoldDB" id="A0A1X0RGC8"/>
<protein>
    <recommendedName>
        <fullName evidence="3">Tc1-like transposase DDE domain-containing protein</fullName>
    </recommendedName>
</protein>
<reference evidence="2" key="1">
    <citation type="journal article" date="2016" name="Proc. Natl. Acad. Sci. U.S.A.">
        <title>Lipid metabolic changes in an early divergent fungus govern the establishment of a mutualistic symbiosis with endobacteria.</title>
        <authorList>
            <person name="Lastovetsky O.A."/>
            <person name="Gaspar M.L."/>
            <person name="Mondo S.J."/>
            <person name="LaButti K.M."/>
            <person name="Sandor L."/>
            <person name="Grigoriev I.V."/>
            <person name="Henry S.A."/>
            <person name="Pawlowska T.E."/>
        </authorList>
    </citation>
    <scope>NUCLEOTIDE SEQUENCE [LARGE SCALE GENOMIC DNA]</scope>
    <source>
        <strain evidence="2">ATCC 52814</strain>
    </source>
</reference>
<dbReference type="OrthoDB" id="2266637at2759"/>
<accession>A0A1X0RGC8</accession>
<dbReference type="EMBL" id="KV921860">
    <property type="protein sequence ID" value="ORE10991.1"/>
    <property type="molecule type" value="Genomic_DNA"/>
</dbReference>
<feature type="region of interest" description="Disordered" evidence="1">
    <location>
        <begin position="52"/>
        <end position="86"/>
    </location>
</feature>
<dbReference type="VEuPathDB" id="FungiDB:BCV72DRAFT_301308"/>
<evidence type="ECO:0008006" key="3">
    <source>
        <dbReference type="Google" id="ProtNLM"/>
    </source>
</evidence>
<feature type="compositionally biased region" description="Basic residues" evidence="1">
    <location>
        <begin position="60"/>
        <end position="71"/>
    </location>
</feature>
<evidence type="ECO:0000256" key="1">
    <source>
        <dbReference type="SAM" id="MobiDB-lite"/>
    </source>
</evidence>
<dbReference type="Proteomes" id="UP000242414">
    <property type="component" value="Unassembled WGS sequence"/>
</dbReference>
<proteinExistence type="predicted"/>
<evidence type="ECO:0000313" key="2">
    <source>
        <dbReference type="EMBL" id="ORE10991.1"/>
    </source>
</evidence>
<name>A0A1X0RGC8_RHIZD</name>
<gene>
    <name evidence="2" type="ORF">BCV72DRAFT_301308</name>
</gene>
<sequence length="186" mass="21081">MQAARVINWARSPTGARAVVKTARTRVTSHTVIGTIHLSAVFHVVSRNLPPEPELDTVAKKKKKSNSRKKRDVAETNNGEGTQEDDTSAVNFFNEILDIINEDESVKGSYLVMGNARIHNSIPMIRKIEARGYRFWALVKGKMKHHRLMKEETSSSRIGDAYNDVRFSDPYSLSLHSKRQIINCYK</sequence>